<dbReference type="CDD" id="cd00830">
    <property type="entry name" value="KAS_III"/>
    <property type="match status" value="1"/>
</dbReference>
<keyword evidence="3 9" id="KW-0444">Lipid biosynthesis</keyword>
<evidence type="ECO:0000259" key="11">
    <source>
        <dbReference type="Pfam" id="PF08545"/>
    </source>
</evidence>
<evidence type="ECO:0000256" key="8">
    <source>
        <dbReference type="ARBA" id="ARBA00023315"/>
    </source>
</evidence>
<feature type="domain" description="Beta-ketoacyl-[acyl-carrier-protein] synthase III C-terminal" evidence="10">
    <location>
        <begin position="239"/>
        <end position="328"/>
    </location>
</feature>
<keyword evidence="13" id="KW-1185">Reference proteome</keyword>
<feature type="active site" evidence="9">
    <location>
        <position position="285"/>
    </location>
</feature>
<evidence type="ECO:0000256" key="7">
    <source>
        <dbReference type="ARBA" id="ARBA00023160"/>
    </source>
</evidence>
<dbReference type="InterPro" id="IPR013747">
    <property type="entry name" value="ACP_syn_III_C"/>
</dbReference>
<feature type="region of interest" description="ACP-binding" evidence="9">
    <location>
        <begin position="256"/>
        <end position="260"/>
    </location>
</feature>
<evidence type="ECO:0000313" key="13">
    <source>
        <dbReference type="Proteomes" id="UP001310386"/>
    </source>
</evidence>
<dbReference type="NCBIfam" id="TIGR00747">
    <property type="entry name" value="fabH"/>
    <property type="match status" value="1"/>
</dbReference>
<dbReference type="GO" id="GO:0033818">
    <property type="term" value="F:beta-ketoacyl-acyl-carrier-protein synthase III activity"/>
    <property type="evidence" value="ECO:0007669"/>
    <property type="project" value="UniProtKB-EC"/>
</dbReference>
<dbReference type="InterPro" id="IPR004655">
    <property type="entry name" value="FabH"/>
</dbReference>
<comment type="similarity">
    <text evidence="1 9">Belongs to the thiolase-like superfamily. FabH family.</text>
</comment>
<reference evidence="12" key="1">
    <citation type="submission" date="2023-12" db="EMBL/GenBank/DDBJ databases">
        <title>Fervidustalea candida gen. nov., sp. nov., a novel member of the family Paenibacillaceae isolated from a geothermal area.</title>
        <authorList>
            <person name="Li W.-J."/>
            <person name="Jiao J.-Y."/>
            <person name="Chen Y."/>
        </authorList>
    </citation>
    <scope>NUCLEOTIDE SEQUENCE</scope>
    <source>
        <strain evidence="12">SYSU GA230002</strain>
    </source>
</reference>
<evidence type="ECO:0000256" key="1">
    <source>
        <dbReference type="ARBA" id="ARBA00008642"/>
    </source>
</evidence>
<dbReference type="Pfam" id="PF08541">
    <property type="entry name" value="ACP_syn_III_C"/>
    <property type="match status" value="1"/>
</dbReference>
<dbReference type="HAMAP" id="MF_01815">
    <property type="entry name" value="FabH"/>
    <property type="match status" value="1"/>
</dbReference>
<keyword evidence="5 9" id="KW-0276">Fatty acid metabolism</keyword>
<feature type="active site" evidence="9">
    <location>
        <position position="115"/>
    </location>
</feature>
<gene>
    <name evidence="9" type="primary">fabH</name>
    <name evidence="12" type="ORF">VF724_05950</name>
</gene>
<protein>
    <recommendedName>
        <fullName evidence="9">Beta-ketoacyl-[acyl-carrier-protein] synthase III</fullName>
        <shortName evidence="9">Beta-ketoacyl-ACP synthase III</shortName>
        <shortName evidence="9">KAS III</shortName>
        <ecNumber evidence="9">2.3.1.180</ecNumber>
    </recommendedName>
    <alternativeName>
        <fullName evidence="9">3-oxoacyl-[acyl-carrier-protein] synthase 3</fullName>
    </alternativeName>
    <alternativeName>
        <fullName evidence="9">3-oxoacyl-[acyl-carrier-protein] synthase III</fullName>
    </alternativeName>
</protein>
<evidence type="ECO:0000256" key="6">
    <source>
        <dbReference type="ARBA" id="ARBA00023098"/>
    </source>
</evidence>
<dbReference type="Gene3D" id="3.40.47.10">
    <property type="match status" value="1"/>
</dbReference>
<comment type="function">
    <text evidence="9">Catalyzes the condensation reaction of fatty acid synthesis by the addition to an acyl acceptor of two carbons from malonyl-ACP. Catalyzes the first condensation reaction which initiates fatty acid synthesis and may therefore play a role in governing the total rate of fatty acid production. Possesses both acetoacetyl-ACP synthase and acetyl transacylase activities. Its substrate specificity determines the biosynthesis of branched-chain and/or straight-chain of fatty acids.</text>
</comment>
<feature type="active site" evidence="9">
    <location>
        <position position="255"/>
    </location>
</feature>
<comment type="subcellular location">
    <subcellularLocation>
        <location evidence="9">Cytoplasm</location>
    </subcellularLocation>
</comment>
<proteinExistence type="inferred from homology"/>
<comment type="catalytic activity">
    <reaction evidence="9">
        <text>malonyl-[ACP] + acetyl-CoA + H(+) = 3-oxobutanoyl-[ACP] + CO2 + CoA</text>
        <dbReference type="Rhea" id="RHEA:12080"/>
        <dbReference type="Rhea" id="RHEA-COMP:9623"/>
        <dbReference type="Rhea" id="RHEA-COMP:9625"/>
        <dbReference type="ChEBI" id="CHEBI:15378"/>
        <dbReference type="ChEBI" id="CHEBI:16526"/>
        <dbReference type="ChEBI" id="CHEBI:57287"/>
        <dbReference type="ChEBI" id="CHEBI:57288"/>
        <dbReference type="ChEBI" id="CHEBI:78449"/>
        <dbReference type="ChEBI" id="CHEBI:78450"/>
        <dbReference type="EC" id="2.3.1.180"/>
    </reaction>
</comment>
<evidence type="ECO:0000256" key="3">
    <source>
        <dbReference type="ARBA" id="ARBA00022516"/>
    </source>
</evidence>
<dbReference type="RefSeq" id="WP_371753316.1">
    <property type="nucleotide sequence ID" value="NZ_JAYJLD010000006.1"/>
</dbReference>
<comment type="pathway">
    <text evidence="9">Lipid metabolism; fatty acid biosynthesis.</text>
</comment>
<evidence type="ECO:0000256" key="9">
    <source>
        <dbReference type="HAMAP-Rule" id="MF_01815"/>
    </source>
</evidence>
<sequence length="328" mass="34955">MNDTQVGIIGTGFYVPDKVLSNQDLEKMVETSDEWIVTRTGIKERRIAAADQATSDLAFEAAKKAIANAGLAAEDIDLIIVATVTPDKFFPATAVILQEKLGARKAAAFDLSAACSGFIYGLATASNFISTGMYRHALVIGADVLSRITDYTDRNTSILFGDGAGAAVLGRVPKGRGFRSFVLGADGSGGELLQLEGGGSRCPSSVESVQQGRHYLRMNGKEVFKFAVRVMDSASEEALRKAGLEKTDIDLLVPHQANIRIIQSALERLELSKDKCVINVDRYGNVSAASIPIALAEAVEQGKVHEGDRLLFVGFGGGLTWGASVLVW</sequence>
<dbReference type="EMBL" id="JAYJLD010000006">
    <property type="protein sequence ID" value="MEB3101204.1"/>
    <property type="molecule type" value="Genomic_DNA"/>
</dbReference>
<keyword evidence="6 9" id="KW-0443">Lipid metabolism</keyword>
<keyword evidence="8 9" id="KW-0012">Acyltransferase</keyword>
<keyword evidence="9" id="KW-0511">Multifunctional enzyme</keyword>
<name>A0ABU5ZFE1_9BACL</name>
<dbReference type="NCBIfam" id="NF006829">
    <property type="entry name" value="PRK09352.1"/>
    <property type="match status" value="1"/>
</dbReference>
<keyword evidence="7 9" id="KW-0275">Fatty acid biosynthesis</keyword>
<dbReference type="SUPFAM" id="SSF53901">
    <property type="entry name" value="Thiolase-like"/>
    <property type="match status" value="1"/>
</dbReference>
<keyword evidence="4 9" id="KW-0808">Transferase</keyword>
<dbReference type="InterPro" id="IPR016039">
    <property type="entry name" value="Thiolase-like"/>
</dbReference>
<comment type="subunit">
    <text evidence="9">Homodimer.</text>
</comment>
<evidence type="ECO:0000256" key="5">
    <source>
        <dbReference type="ARBA" id="ARBA00022832"/>
    </source>
</evidence>
<accession>A0ABU5ZFE1</accession>
<feature type="domain" description="Beta-ketoacyl-[acyl-carrier-protein] synthase III N-terminal" evidence="11">
    <location>
        <begin position="109"/>
        <end position="187"/>
    </location>
</feature>
<evidence type="ECO:0000256" key="4">
    <source>
        <dbReference type="ARBA" id="ARBA00022679"/>
    </source>
</evidence>
<evidence type="ECO:0000313" key="12">
    <source>
        <dbReference type="EMBL" id="MEB3101204.1"/>
    </source>
</evidence>
<comment type="caution">
    <text evidence="12">The sequence shown here is derived from an EMBL/GenBank/DDBJ whole genome shotgun (WGS) entry which is preliminary data.</text>
</comment>
<comment type="domain">
    <text evidence="9">The last Arg residue of the ACP-binding site is essential for the weak association between ACP/AcpP and FabH.</text>
</comment>
<evidence type="ECO:0000256" key="2">
    <source>
        <dbReference type="ARBA" id="ARBA00022490"/>
    </source>
</evidence>
<dbReference type="Proteomes" id="UP001310386">
    <property type="component" value="Unassembled WGS sequence"/>
</dbReference>
<keyword evidence="2 9" id="KW-0963">Cytoplasm</keyword>
<dbReference type="EC" id="2.3.1.180" evidence="9"/>
<evidence type="ECO:0000259" key="10">
    <source>
        <dbReference type="Pfam" id="PF08541"/>
    </source>
</evidence>
<dbReference type="InterPro" id="IPR013751">
    <property type="entry name" value="ACP_syn_III_N"/>
</dbReference>
<dbReference type="Pfam" id="PF08545">
    <property type="entry name" value="ACP_syn_III"/>
    <property type="match status" value="1"/>
</dbReference>
<dbReference type="PANTHER" id="PTHR34069">
    <property type="entry name" value="3-OXOACYL-[ACYL-CARRIER-PROTEIN] SYNTHASE 3"/>
    <property type="match status" value="1"/>
</dbReference>
<dbReference type="PANTHER" id="PTHR34069:SF2">
    <property type="entry name" value="BETA-KETOACYL-[ACYL-CARRIER-PROTEIN] SYNTHASE III"/>
    <property type="match status" value="1"/>
</dbReference>
<organism evidence="12 13">
    <name type="scientific">Ferviditalea candida</name>
    <dbReference type="NCBI Taxonomy" id="3108399"/>
    <lineage>
        <taxon>Bacteria</taxon>
        <taxon>Bacillati</taxon>
        <taxon>Bacillota</taxon>
        <taxon>Bacilli</taxon>
        <taxon>Bacillales</taxon>
        <taxon>Paenibacillaceae</taxon>
        <taxon>Ferviditalea</taxon>
    </lineage>
</organism>